<dbReference type="PANTHER" id="PTHR35767:SF1">
    <property type="entry name" value="HAPLESS PROTEIN"/>
    <property type="match status" value="1"/>
</dbReference>
<dbReference type="OrthoDB" id="1916097at2759"/>
<feature type="compositionally biased region" description="Low complexity" evidence="1">
    <location>
        <begin position="750"/>
        <end position="760"/>
    </location>
</feature>
<evidence type="ECO:0000256" key="1">
    <source>
        <dbReference type="SAM" id="MobiDB-lite"/>
    </source>
</evidence>
<keyword evidence="3" id="KW-1185">Reference proteome</keyword>
<feature type="region of interest" description="Disordered" evidence="1">
    <location>
        <begin position="899"/>
        <end position="935"/>
    </location>
</feature>
<reference evidence="2 3" key="1">
    <citation type="journal article" date="2020" name="Nat. Food">
        <title>A phased Vanilla planifolia genome enables genetic improvement of flavour and production.</title>
        <authorList>
            <person name="Hasing T."/>
            <person name="Tang H."/>
            <person name="Brym M."/>
            <person name="Khazi F."/>
            <person name="Huang T."/>
            <person name="Chambers A.H."/>
        </authorList>
    </citation>
    <scope>NUCLEOTIDE SEQUENCE [LARGE SCALE GENOMIC DNA]</scope>
    <source>
        <tissue evidence="2">Leaf</tissue>
    </source>
</reference>
<feature type="region of interest" description="Disordered" evidence="1">
    <location>
        <begin position="740"/>
        <end position="765"/>
    </location>
</feature>
<evidence type="ECO:0000313" key="2">
    <source>
        <dbReference type="EMBL" id="KAG0473932.1"/>
    </source>
</evidence>
<protein>
    <submittedName>
        <fullName evidence="2">Uncharacterized protein</fullName>
    </submittedName>
</protein>
<organism evidence="2 3">
    <name type="scientific">Vanilla planifolia</name>
    <name type="common">Vanilla</name>
    <dbReference type="NCBI Taxonomy" id="51239"/>
    <lineage>
        <taxon>Eukaryota</taxon>
        <taxon>Viridiplantae</taxon>
        <taxon>Streptophyta</taxon>
        <taxon>Embryophyta</taxon>
        <taxon>Tracheophyta</taxon>
        <taxon>Spermatophyta</taxon>
        <taxon>Magnoliopsida</taxon>
        <taxon>Liliopsida</taxon>
        <taxon>Asparagales</taxon>
        <taxon>Orchidaceae</taxon>
        <taxon>Vanilloideae</taxon>
        <taxon>Vanilleae</taxon>
        <taxon>Vanilla</taxon>
    </lineage>
</organism>
<dbReference type="EMBL" id="JADCNL010000007">
    <property type="protein sequence ID" value="KAG0473932.1"/>
    <property type="molecule type" value="Genomic_DNA"/>
</dbReference>
<evidence type="ECO:0000313" key="3">
    <source>
        <dbReference type="Proteomes" id="UP000636800"/>
    </source>
</evidence>
<accession>A0A835UU04</accession>
<dbReference type="AlphaFoldDB" id="A0A835UU04"/>
<comment type="caution">
    <text evidence="2">The sequence shown here is derived from an EMBL/GenBank/DDBJ whole genome shotgun (WGS) entry which is preliminary data.</text>
</comment>
<dbReference type="PANTHER" id="PTHR35767">
    <property type="entry name" value="HAPLESS PROTEIN"/>
    <property type="match status" value="1"/>
</dbReference>
<gene>
    <name evidence="2" type="ORF">HPP92_015789</name>
</gene>
<sequence length="1112" mass="122154">MLSIANPLDPSYSSSKVLELGADEKVSEQLTLQKADLEVGLGETQTLHFSIRDYVFASRRKDISTNWPFPRQLMQLCLKHGIQDLLPPFQPPSAVIAHCLSNPIVQVSHEARTNSPHIGETLLLDEEPNSIDLIPSCSAKVEEDNPDELMHVEHEIGSAVTIHRDIEVIKPQLGEPVVNKCKLILKTQASRLEEFASSYLASEIMTPKVCPVCKMFSSTSNTTLNAHMDQCLSMESESTLVEDKNAKSRVKPRKKRFLEEIYATSTCCSLEDLDRRNGSSWVKDLTLVTPETENSDASIVEKKLQSSQLLTKDDKDEGAVYVDSNGVKLRILSKFDDAPRATSEAFEPMKNGKGIGDGSLISANNKHVGVMCSREMEMSQKNKKLSSSNLFKDKETLGVSYHEESQQKDGSPVLLSSMKDQYHMSFASATLRRWSCSKRSNLSKKNTQKDLSKSLENSKLVHQTAMVDSRKTACSTSSAAECHPTELSESPNSKFVHIPLNTIQNKENHEKGSQRSSLEVTSRNILLLQLPKASAGNMKSCMRKRETKPQDSCGIGRTLTGTSHFPQKTKRVSTLSNAKSNIRLLHDNLQLVQTDKRKLEFSFKGNGEQPRCGEADLLEFPMEEVVTQSLHAGSSMCQDCEPKDSNKPFENMTSVSAFLRKAEDSSIITGSAGSDDHGILLDSYDEEGATNATDGYSIPVEEVSQDKPGEQATKLEHRNVESQDQATYAQELSVNIVSPTDQGTCFPRESSSTSSHPVSPVEKHDPVISREPFVSASIASTISPAFLMDSKCEATRSKPVSRSPTINRHLNLPLPSIISKEGTQEIEIGLSQQVQNDFAERKPQQPSNYQPCHCAWQDLVTGKSPNLKSKMYQNLHVRPISSSSSSSSFGAHSSFQTNAANTQSLESPTGSTLTRACSEVGTTSPSCGTPTQSSSNSILRLMGKNLMVMHLHEESAQLPKVHSTATDDNSSIPLLPSSPACLTPYVSASNHGVFFSSVVHSPATLNCLPHVQQNNVNHRLFMNKEVIDTHSLPDGHTIAKGTLSNVPVSNTMFQSTFDNQLLASVNGFSPSYLIKKGTHMEFPTSLLPSPLLFRSPSTSHLSPPFCYPQSLR</sequence>
<dbReference type="Proteomes" id="UP000636800">
    <property type="component" value="Chromosome 7"/>
</dbReference>
<proteinExistence type="predicted"/>
<name>A0A835UU04_VANPL</name>